<feature type="compositionally biased region" description="Low complexity" evidence="7">
    <location>
        <begin position="313"/>
        <end position="323"/>
    </location>
</feature>
<keyword evidence="5 6" id="KW-0949">S-adenosyl-L-methionine</keyword>
<reference evidence="8 9" key="1">
    <citation type="submission" date="2020-02" db="EMBL/GenBank/DDBJ databases">
        <title>Comparative genomics of sulfur disproportionating microorganisms.</title>
        <authorList>
            <person name="Ward L.M."/>
            <person name="Bertran E."/>
            <person name="Johnston D.T."/>
        </authorList>
    </citation>
    <scope>NUCLEOTIDE SEQUENCE [LARGE SCALE GENOMIC DNA]</scope>
    <source>
        <strain evidence="8 9">DSM 100025</strain>
    </source>
</reference>
<evidence type="ECO:0000256" key="2">
    <source>
        <dbReference type="ARBA" id="ARBA00022552"/>
    </source>
</evidence>
<dbReference type="Gene3D" id="1.10.150.170">
    <property type="entry name" value="Putative methyltransferase TM0872, insert domain"/>
    <property type="match status" value="1"/>
</dbReference>
<comment type="function">
    <text evidence="6">Specifically methylates the N4 position of cytidine in position 1402 (C1402) of 16S rRNA.</text>
</comment>
<keyword evidence="4 6" id="KW-0808">Transferase</keyword>
<evidence type="ECO:0000256" key="4">
    <source>
        <dbReference type="ARBA" id="ARBA00022679"/>
    </source>
</evidence>
<dbReference type="NCBIfam" id="TIGR00006">
    <property type="entry name" value="16S rRNA (cytosine(1402)-N(4))-methyltransferase RsmH"/>
    <property type="match status" value="1"/>
</dbReference>
<gene>
    <name evidence="6 8" type="primary">rsmH</name>
    <name evidence="8" type="ORF">G3N55_05730</name>
</gene>
<name>A0A6N9TM31_DISTH</name>
<dbReference type="InterPro" id="IPR023397">
    <property type="entry name" value="SAM-dep_MeTrfase_MraW_recog"/>
</dbReference>
<proteinExistence type="inferred from homology"/>
<dbReference type="GO" id="GO:0070475">
    <property type="term" value="P:rRNA base methylation"/>
    <property type="evidence" value="ECO:0007669"/>
    <property type="project" value="UniProtKB-UniRule"/>
</dbReference>
<dbReference type="AlphaFoldDB" id="A0A6N9TM31"/>
<comment type="caution">
    <text evidence="8">The sequence shown here is derived from an EMBL/GenBank/DDBJ whole genome shotgun (WGS) entry which is preliminary data.</text>
</comment>
<dbReference type="Proteomes" id="UP000469346">
    <property type="component" value="Unassembled WGS sequence"/>
</dbReference>
<dbReference type="EMBL" id="JAAGRR010000049">
    <property type="protein sequence ID" value="NDY42341.1"/>
    <property type="molecule type" value="Genomic_DNA"/>
</dbReference>
<sequence>MWPTSAGSRRAEDVGHVPVLVSEVLEGLAPVTGGVYVDGTVGLGGHAEALLRHPAGVGRVIGLDRDASALDLAAARLAPFADRLTLVHNTFAALPDVLAVQGLKGVHGILLDLGISSHQLEHSGRGFAFSRDEPLDMRMDESEGITAAEMVNRLPAEGLAEVIRVYGEERWARRIAAAIVRARQKTPIRTSAELAGVVTSAIPARYRTRRIHPATRTFQALRIAVNRELDALKEALDVLPSCLLPGGRLCVISFHSLEDRMVKHAFREDVRLAVITRRPVTPSTAEVAVNPRARSAKLRVAARRDAAGRRGRAAGAPADIPGRGRQGGRS</sequence>
<feature type="binding site" evidence="6">
    <location>
        <position position="64"/>
    </location>
    <ligand>
        <name>S-adenosyl-L-methionine</name>
        <dbReference type="ChEBI" id="CHEBI:59789"/>
    </ligand>
</feature>
<keyword evidence="9" id="KW-1185">Reference proteome</keyword>
<dbReference type="Pfam" id="PF01795">
    <property type="entry name" value="Methyltransf_5"/>
    <property type="match status" value="1"/>
</dbReference>
<dbReference type="GO" id="GO:0005737">
    <property type="term" value="C:cytoplasm"/>
    <property type="evidence" value="ECO:0007669"/>
    <property type="project" value="UniProtKB-SubCell"/>
</dbReference>
<dbReference type="PANTHER" id="PTHR11265:SF0">
    <property type="entry name" value="12S RRNA N4-METHYLCYTIDINE METHYLTRANSFERASE"/>
    <property type="match status" value="1"/>
</dbReference>
<keyword evidence="2 6" id="KW-0698">rRNA processing</keyword>
<evidence type="ECO:0000256" key="6">
    <source>
        <dbReference type="HAMAP-Rule" id="MF_01007"/>
    </source>
</evidence>
<comment type="catalytic activity">
    <reaction evidence="6">
        <text>cytidine(1402) in 16S rRNA + S-adenosyl-L-methionine = N(4)-methylcytidine(1402) in 16S rRNA + S-adenosyl-L-homocysteine + H(+)</text>
        <dbReference type="Rhea" id="RHEA:42928"/>
        <dbReference type="Rhea" id="RHEA-COMP:10286"/>
        <dbReference type="Rhea" id="RHEA-COMP:10287"/>
        <dbReference type="ChEBI" id="CHEBI:15378"/>
        <dbReference type="ChEBI" id="CHEBI:57856"/>
        <dbReference type="ChEBI" id="CHEBI:59789"/>
        <dbReference type="ChEBI" id="CHEBI:74506"/>
        <dbReference type="ChEBI" id="CHEBI:82748"/>
        <dbReference type="EC" id="2.1.1.199"/>
    </reaction>
</comment>
<comment type="subcellular location">
    <subcellularLocation>
        <location evidence="6">Cytoplasm</location>
    </subcellularLocation>
</comment>
<feature type="binding site" evidence="6">
    <location>
        <position position="91"/>
    </location>
    <ligand>
        <name>S-adenosyl-L-methionine</name>
        <dbReference type="ChEBI" id="CHEBI:59789"/>
    </ligand>
</feature>
<comment type="similarity">
    <text evidence="1 6">Belongs to the methyltransferase superfamily. RsmH family.</text>
</comment>
<dbReference type="Gene3D" id="3.40.50.150">
    <property type="entry name" value="Vaccinia Virus protein VP39"/>
    <property type="match status" value="1"/>
</dbReference>
<organism evidence="8 9">
    <name type="scientific">Dissulfurirhabdus thermomarina</name>
    <dbReference type="NCBI Taxonomy" id="1765737"/>
    <lineage>
        <taxon>Bacteria</taxon>
        <taxon>Deltaproteobacteria</taxon>
        <taxon>Dissulfurirhabdaceae</taxon>
        <taxon>Dissulfurirhabdus</taxon>
    </lineage>
</organism>
<dbReference type="InterPro" id="IPR002903">
    <property type="entry name" value="RsmH"/>
</dbReference>
<dbReference type="HAMAP" id="MF_01007">
    <property type="entry name" value="16SrRNA_methyltr_H"/>
    <property type="match status" value="1"/>
</dbReference>
<dbReference type="PANTHER" id="PTHR11265">
    <property type="entry name" value="S-ADENOSYL-METHYLTRANSFERASE MRAW"/>
    <property type="match status" value="1"/>
</dbReference>
<evidence type="ECO:0000256" key="5">
    <source>
        <dbReference type="ARBA" id="ARBA00022691"/>
    </source>
</evidence>
<evidence type="ECO:0000313" key="8">
    <source>
        <dbReference type="EMBL" id="NDY42341.1"/>
    </source>
</evidence>
<dbReference type="GO" id="GO:0071424">
    <property type="term" value="F:rRNA (cytosine-N4-)-methyltransferase activity"/>
    <property type="evidence" value="ECO:0007669"/>
    <property type="project" value="UniProtKB-UniRule"/>
</dbReference>
<dbReference type="EC" id="2.1.1.199" evidence="6"/>
<evidence type="ECO:0000256" key="1">
    <source>
        <dbReference type="ARBA" id="ARBA00010396"/>
    </source>
</evidence>
<feature type="region of interest" description="Disordered" evidence="7">
    <location>
        <begin position="298"/>
        <end position="330"/>
    </location>
</feature>
<dbReference type="FunFam" id="1.10.150.170:FF:000003">
    <property type="entry name" value="Ribosomal RNA small subunit methyltransferase H"/>
    <property type="match status" value="1"/>
</dbReference>
<evidence type="ECO:0000313" key="9">
    <source>
        <dbReference type="Proteomes" id="UP000469346"/>
    </source>
</evidence>
<dbReference type="SUPFAM" id="SSF53335">
    <property type="entry name" value="S-adenosyl-L-methionine-dependent methyltransferases"/>
    <property type="match status" value="1"/>
</dbReference>
<dbReference type="PIRSF" id="PIRSF004486">
    <property type="entry name" value="MraW"/>
    <property type="match status" value="1"/>
</dbReference>
<feature type="binding site" evidence="6">
    <location>
        <position position="119"/>
    </location>
    <ligand>
        <name>S-adenosyl-L-methionine</name>
        <dbReference type="ChEBI" id="CHEBI:59789"/>
    </ligand>
</feature>
<dbReference type="SUPFAM" id="SSF81799">
    <property type="entry name" value="Putative methyltransferase TM0872, insert domain"/>
    <property type="match status" value="1"/>
</dbReference>
<evidence type="ECO:0000256" key="3">
    <source>
        <dbReference type="ARBA" id="ARBA00022603"/>
    </source>
</evidence>
<dbReference type="InterPro" id="IPR029063">
    <property type="entry name" value="SAM-dependent_MTases_sf"/>
</dbReference>
<evidence type="ECO:0000256" key="7">
    <source>
        <dbReference type="SAM" id="MobiDB-lite"/>
    </source>
</evidence>
<keyword evidence="6" id="KW-0963">Cytoplasm</keyword>
<accession>A0A6N9TM31</accession>
<protein>
    <recommendedName>
        <fullName evidence="6">Ribosomal RNA small subunit methyltransferase H</fullName>
        <ecNumber evidence="6">2.1.1.199</ecNumber>
    </recommendedName>
    <alternativeName>
        <fullName evidence="6">16S rRNA m(4)C1402 methyltransferase</fullName>
    </alternativeName>
    <alternativeName>
        <fullName evidence="6">rRNA (cytosine-N(4)-)-methyltransferase RsmH</fullName>
    </alternativeName>
</protein>
<feature type="binding site" evidence="6">
    <location>
        <begin position="44"/>
        <end position="46"/>
    </location>
    <ligand>
        <name>S-adenosyl-L-methionine</name>
        <dbReference type="ChEBI" id="CHEBI:59789"/>
    </ligand>
</feature>
<keyword evidence="3 6" id="KW-0489">Methyltransferase</keyword>
<feature type="binding site" evidence="6">
    <location>
        <position position="112"/>
    </location>
    <ligand>
        <name>S-adenosyl-L-methionine</name>
        <dbReference type="ChEBI" id="CHEBI:59789"/>
    </ligand>
</feature>